<reference evidence="2 3" key="1">
    <citation type="journal article" date="2018" name="Nat. Genet.">
        <title>The Rosa genome provides new insights in the design of modern roses.</title>
        <authorList>
            <person name="Bendahmane M."/>
        </authorList>
    </citation>
    <scope>NUCLEOTIDE SEQUENCE [LARGE SCALE GENOMIC DNA]</scope>
    <source>
        <strain evidence="3">cv. Old Blush</strain>
    </source>
</reference>
<comment type="caution">
    <text evidence="2">The sequence shown here is derived from an EMBL/GenBank/DDBJ whole genome shotgun (WGS) entry which is preliminary data.</text>
</comment>
<dbReference type="Gramene" id="PRQ35383">
    <property type="protein sequence ID" value="PRQ35383"/>
    <property type="gene ID" value="RchiOBHm_Chr5g0079421"/>
</dbReference>
<keyword evidence="3" id="KW-1185">Reference proteome</keyword>
<sequence length="326" mass="37015">MENNEGGVCYTDHLYHSSFPSDEEVSDDDGLLQIGEDEEGFFYDGGEKGLGHTSENGNGKCHLMDMETLDGTNVGGCVDLNGKDYSNLNMDDMKDVVFSSVCETEKFYHLYSRVIGFSTRKDRKVRAYRSEFVIRREWVCSKQGKATINAKRQGLKEKGKTLLQAEKKKMKRNQCPRGKRYSRVGCMAGFGIRYCKERKKYFVSKFITNHNHDVAVSEEVQFLHSHRGVTDSVIAQVEALQKAQVHISRIYENFGSMLVFSHSKNHSWVINEKVSKFSCSIAPKFLISNADTDILLLSNGTSGVEWLYPMVSNLTVQTLWESITLF</sequence>
<dbReference type="Pfam" id="PF03101">
    <property type="entry name" value="FAR1"/>
    <property type="match status" value="1"/>
</dbReference>
<organism evidence="2 3">
    <name type="scientific">Rosa chinensis</name>
    <name type="common">China rose</name>
    <dbReference type="NCBI Taxonomy" id="74649"/>
    <lineage>
        <taxon>Eukaryota</taxon>
        <taxon>Viridiplantae</taxon>
        <taxon>Streptophyta</taxon>
        <taxon>Embryophyta</taxon>
        <taxon>Tracheophyta</taxon>
        <taxon>Spermatophyta</taxon>
        <taxon>Magnoliopsida</taxon>
        <taxon>eudicotyledons</taxon>
        <taxon>Gunneridae</taxon>
        <taxon>Pentapetalae</taxon>
        <taxon>rosids</taxon>
        <taxon>fabids</taxon>
        <taxon>Rosales</taxon>
        <taxon>Rosaceae</taxon>
        <taxon>Rosoideae</taxon>
        <taxon>Rosoideae incertae sedis</taxon>
        <taxon>Rosa</taxon>
    </lineage>
</organism>
<evidence type="ECO:0000259" key="1">
    <source>
        <dbReference type="Pfam" id="PF03101"/>
    </source>
</evidence>
<dbReference type="InterPro" id="IPR004330">
    <property type="entry name" value="FAR1_DNA_bnd_dom"/>
</dbReference>
<dbReference type="EMBL" id="PDCK01000043">
    <property type="protein sequence ID" value="PRQ35383.1"/>
    <property type="molecule type" value="Genomic_DNA"/>
</dbReference>
<proteinExistence type="predicted"/>
<dbReference type="Proteomes" id="UP000238479">
    <property type="component" value="Chromosome 5"/>
</dbReference>
<accession>A0A2P6QMG2</accession>
<name>A0A2P6QMG2_ROSCH</name>
<evidence type="ECO:0000313" key="2">
    <source>
        <dbReference type="EMBL" id="PRQ35383.1"/>
    </source>
</evidence>
<feature type="domain" description="FAR1" evidence="1">
    <location>
        <begin position="106"/>
        <end position="214"/>
    </location>
</feature>
<evidence type="ECO:0000313" key="3">
    <source>
        <dbReference type="Proteomes" id="UP000238479"/>
    </source>
</evidence>
<protein>
    <submittedName>
        <fullName evidence="2">Putative transcription factor FAR family</fullName>
    </submittedName>
</protein>
<gene>
    <name evidence="2" type="ORF">RchiOBHm_Chr5g0079421</name>
</gene>
<dbReference type="AlphaFoldDB" id="A0A2P6QMG2"/>
<dbReference type="PANTHER" id="PTHR46328">
    <property type="entry name" value="FAR-RED IMPAIRED RESPONSIVE (FAR1) FAMILY PROTEIN-RELATED"/>
    <property type="match status" value="1"/>
</dbReference>